<dbReference type="PIRSF" id="PIRSF036893">
    <property type="entry name" value="Lipocalin_ApoD"/>
    <property type="match status" value="1"/>
</dbReference>
<protein>
    <submittedName>
        <fullName evidence="5">Calycin-like protein</fullName>
    </submittedName>
</protein>
<dbReference type="OrthoDB" id="565904at2759"/>
<evidence type="ECO:0000313" key="6">
    <source>
        <dbReference type="Proteomes" id="UP000799536"/>
    </source>
</evidence>
<feature type="domain" description="Lipocalin/cytosolic fatty-acid binding" evidence="4">
    <location>
        <begin position="54"/>
        <end position="193"/>
    </location>
</feature>
<name>A0A9P4JU72_9PLEO</name>
<dbReference type="InterPro" id="IPR000566">
    <property type="entry name" value="Lipocln_cytosolic_FA-bd_dom"/>
</dbReference>
<proteinExistence type="inferred from homology"/>
<dbReference type="InterPro" id="IPR012674">
    <property type="entry name" value="Calycin"/>
</dbReference>
<gene>
    <name evidence="5" type="ORF">GQ43DRAFT_439527</name>
</gene>
<dbReference type="Proteomes" id="UP000799536">
    <property type="component" value="Unassembled WGS sequence"/>
</dbReference>
<evidence type="ECO:0000259" key="4">
    <source>
        <dbReference type="Pfam" id="PF08212"/>
    </source>
</evidence>
<comment type="similarity">
    <text evidence="1 2">Belongs to the calycin superfamily. Lipocalin family.</text>
</comment>
<dbReference type="GO" id="GO:0005737">
    <property type="term" value="C:cytoplasm"/>
    <property type="evidence" value="ECO:0007669"/>
    <property type="project" value="TreeGrafter"/>
</dbReference>
<reference evidence="5" key="1">
    <citation type="journal article" date="2020" name="Stud. Mycol.">
        <title>101 Dothideomycetes genomes: a test case for predicting lifestyles and emergence of pathogens.</title>
        <authorList>
            <person name="Haridas S."/>
            <person name="Albert R."/>
            <person name="Binder M."/>
            <person name="Bloem J."/>
            <person name="Labutti K."/>
            <person name="Salamov A."/>
            <person name="Andreopoulos B."/>
            <person name="Baker S."/>
            <person name="Barry K."/>
            <person name="Bills G."/>
            <person name="Bluhm B."/>
            <person name="Cannon C."/>
            <person name="Castanera R."/>
            <person name="Culley D."/>
            <person name="Daum C."/>
            <person name="Ezra D."/>
            <person name="Gonzalez J."/>
            <person name="Henrissat B."/>
            <person name="Kuo A."/>
            <person name="Liang C."/>
            <person name="Lipzen A."/>
            <person name="Lutzoni F."/>
            <person name="Magnuson J."/>
            <person name="Mondo S."/>
            <person name="Nolan M."/>
            <person name="Ohm R."/>
            <person name="Pangilinan J."/>
            <person name="Park H.-J."/>
            <person name="Ramirez L."/>
            <person name="Alfaro M."/>
            <person name="Sun H."/>
            <person name="Tritt A."/>
            <person name="Yoshinaga Y."/>
            <person name="Zwiers L.-H."/>
            <person name="Turgeon B."/>
            <person name="Goodwin S."/>
            <person name="Spatafora J."/>
            <person name="Crous P."/>
            <person name="Grigoriev I."/>
        </authorList>
    </citation>
    <scope>NUCLEOTIDE SEQUENCE</scope>
    <source>
        <strain evidence="5">ATCC 74209</strain>
    </source>
</reference>
<feature type="signal peptide" evidence="3">
    <location>
        <begin position="1"/>
        <end position="15"/>
    </location>
</feature>
<dbReference type="InterPro" id="IPR022271">
    <property type="entry name" value="Lipocalin_ApoD"/>
</dbReference>
<evidence type="ECO:0000256" key="3">
    <source>
        <dbReference type="SAM" id="SignalP"/>
    </source>
</evidence>
<organism evidence="5 6">
    <name type="scientific">Delitschia confertaspora ATCC 74209</name>
    <dbReference type="NCBI Taxonomy" id="1513339"/>
    <lineage>
        <taxon>Eukaryota</taxon>
        <taxon>Fungi</taxon>
        <taxon>Dikarya</taxon>
        <taxon>Ascomycota</taxon>
        <taxon>Pezizomycotina</taxon>
        <taxon>Dothideomycetes</taxon>
        <taxon>Pleosporomycetidae</taxon>
        <taxon>Pleosporales</taxon>
        <taxon>Delitschiaceae</taxon>
        <taxon>Delitschia</taxon>
    </lineage>
</organism>
<evidence type="ECO:0000313" key="5">
    <source>
        <dbReference type="EMBL" id="KAF2202633.1"/>
    </source>
</evidence>
<evidence type="ECO:0000256" key="1">
    <source>
        <dbReference type="ARBA" id="ARBA00006889"/>
    </source>
</evidence>
<dbReference type="GO" id="GO:0006629">
    <property type="term" value="P:lipid metabolic process"/>
    <property type="evidence" value="ECO:0007669"/>
    <property type="project" value="TreeGrafter"/>
</dbReference>
<comment type="caution">
    <text evidence="5">The sequence shown here is derived from an EMBL/GenBank/DDBJ whole genome shotgun (WGS) entry which is preliminary data.</text>
</comment>
<feature type="chain" id="PRO_5040186588" evidence="3">
    <location>
        <begin position="16"/>
        <end position="201"/>
    </location>
</feature>
<dbReference type="SUPFAM" id="SSF50814">
    <property type="entry name" value="Lipocalins"/>
    <property type="match status" value="1"/>
</dbReference>
<dbReference type="PANTHER" id="PTHR10612:SF34">
    <property type="entry name" value="APOLIPOPROTEIN D"/>
    <property type="match status" value="1"/>
</dbReference>
<dbReference type="AlphaFoldDB" id="A0A9P4JU72"/>
<sequence length="201" mass="21957">MRLSLFLSSITVASALSVSLSPHGHSSHNKSTVVPALYESSTKCVYPVPDPRFNLQKYLGKWYQVAGTPFRQTSGARCVAAQYRLNENGTVAVQNISIGPNNQTVSVNGTATPASKEYGQGGVLTVEFPQGYPSKCPGPNYIVQEYGDDHAIVQTANWGVLYILARERNPPQERVEKWISNAVRLGSNATAIMMYDQTNCE</sequence>
<accession>A0A9P4JU72</accession>
<dbReference type="Pfam" id="PF08212">
    <property type="entry name" value="Lipocalin_2"/>
    <property type="match status" value="1"/>
</dbReference>
<dbReference type="InterPro" id="IPR022272">
    <property type="entry name" value="Lipocalin_CS"/>
</dbReference>
<dbReference type="PROSITE" id="PS00213">
    <property type="entry name" value="LIPOCALIN"/>
    <property type="match status" value="1"/>
</dbReference>
<keyword evidence="3" id="KW-0732">Signal</keyword>
<evidence type="ECO:0000256" key="2">
    <source>
        <dbReference type="PIRNR" id="PIRNR036893"/>
    </source>
</evidence>
<dbReference type="EMBL" id="ML993929">
    <property type="protein sequence ID" value="KAF2202633.1"/>
    <property type="molecule type" value="Genomic_DNA"/>
</dbReference>
<dbReference type="Gene3D" id="2.40.128.20">
    <property type="match status" value="1"/>
</dbReference>
<keyword evidence="6" id="KW-1185">Reference proteome</keyword>
<dbReference type="PANTHER" id="PTHR10612">
    <property type="entry name" value="APOLIPOPROTEIN D"/>
    <property type="match status" value="1"/>
</dbReference>
<dbReference type="GO" id="GO:0000302">
    <property type="term" value="P:response to reactive oxygen species"/>
    <property type="evidence" value="ECO:0007669"/>
    <property type="project" value="TreeGrafter"/>
</dbReference>